<reference evidence="1 2" key="1">
    <citation type="submission" date="2018-08" db="EMBL/GenBank/DDBJ databases">
        <title>Sequencing the genomes of 1000 actinobacteria strains.</title>
        <authorList>
            <person name="Klenk H.-P."/>
        </authorList>
    </citation>
    <scope>NUCLEOTIDE SEQUENCE [LARGE SCALE GENOMIC DNA]</scope>
    <source>
        <strain evidence="1 2">DSM 43927</strain>
    </source>
</reference>
<keyword evidence="2" id="KW-1185">Reference proteome</keyword>
<proteinExistence type="predicted"/>
<evidence type="ECO:0000313" key="2">
    <source>
        <dbReference type="Proteomes" id="UP000256661"/>
    </source>
</evidence>
<dbReference type="EMBL" id="QTTT01000001">
    <property type="protein sequence ID" value="REE99836.1"/>
    <property type="molecule type" value="Genomic_DNA"/>
</dbReference>
<dbReference type="Proteomes" id="UP000256661">
    <property type="component" value="Unassembled WGS sequence"/>
</dbReference>
<dbReference type="OrthoDB" id="3681656at2"/>
<sequence>MLPEAGSSRVVFATAADELADRVLGVLRGAENAAFIARHVDAAPDAMAALAALRVVGADVFAPHLLTDTRLDPEDAAAVARSLTAFPTATVAPGAAEDPAAWAVAWRDWAVAELLARLDGGRHPVPPPGEEPPPDDWRSRSARMAQLAPLATPELDGPVHEAARRDTLALCRGVTRSMLRRDYLTAVRLIRWLARLHRDGVALPLDPRPALDHAAMLGGHGPRTALDIAVAERMLGPNGEEDR</sequence>
<name>A0A3D9SV80_9ACTN</name>
<evidence type="ECO:0000313" key="1">
    <source>
        <dbReference type="EMBL" id="REE99836.1"/>
    </source>
</evidence>
<accession>A0A3D9SV80</accession>
<dbReference type="AlphaFoldDB" id="A0A3D9SV80"/>
<protein>
    <submittedName>
        <fullName evidence="1">Uncharacterized protein</fullName>
    </submittedName>
</protein>
<organism evidence="1 2">
    <name type="scientific">Thermomonospora umbrina</name>
    <dbReference type="NCBI Taxonomy" id="111806"/>
    <lineage>
        <taxon>Bacteria</taxon>
        <taxon>Bacillati</taxon>
        <taxon>Actinomycetota</taxon>
        <taxon>Actinomycetes</taxon>
        <taxon>Streptosporangiales</taxon>
        <taxon>Thermomonosporaceae</taxon>
        <taxon>Thermomonospora</taxon>
    </lineage>
</organism>
<gene>
    <name evidence="1" type="ORF">DFJ69_5353</name>
</gene>
<comment type="caution">
    <text evidence="1">The sequence shown here is derived from an EMBL/GenBank/DDBJ whole genome shotgun (WGS) entry which is preliminary data.</text>
</comment>